<dbReference type="GO" id="GO:0030170">
    <property type="term" value="F:pyridoxal phosphate binding"/>
    <property type="evidence" value="ECO:0007669"/>
    <property type="project" value="InterPro"/>
</dbReference>
<dbReference type="EC" id="2.6.1.9" evidence="11"/>
<dbReference type="SUPFAM" id="SSF53383">
    <property type="entry name" value="PLP-dependent transferases"/>
    <property type="match status" value="1"/>
</dbReference>
<dbReference type="NCBIfam" id="TIGR01141">
    <property type="entry name" value="hisC"/>
    <property type="match status" value="1"/>
</dbReference>
<comment type="cofactor">
    <cofactor evidence="1 11">
        <name>pyridoxal 5'-phosphate</name>
        <dbReference type="ChEBI" id="CHEBI:597326"/>
    </cofactor>
</comment>
<dbReference type="InterPro" id="IPR015421">
    <property type="entry name" value="PyrdxlP-dep_Trfase_major"/>
</dbReference>
<evidence type="ECO:0000256" key="7">
    <source>
        <dbReference type="ARBA" id="ARBA00022679"/>
    </source>
</evidence>
<dbReference type="Pfam" id="PF00155">
    <property type="entry name" value="Aminotran_1_2"/>
    <property type="match status" value="1"/>
</dbReference>
<evidence type="ECO:0000256" key="4">
    <source>
        <dbReference type="ARBA" id="ARBA00011738"/>
    </source>
</evidence>
<keyword evidence="9 11" id="KW-0368">Histidine biosynthesis</keyword>
<evidence type="ECO:0000256" key="6">
    <source>
        <dbReference type="ARBA" id="ARBA00022605"/>
    </source>
</evidence>
<evidence type="ECO:0000256" key="2">
    <source>
        <dbReference type="ARBA" id="ARBA00005011"/>
    </source>
</evidence>
<evidence type="ECO:0000256" key="9">
    <source>
        <dbReference type="ARBA" id="ARBA00023102"/>
    </source>
</evidence>
<evidence type="ECO:0000256" key="10">
    <source>
        <dbReference type="ARBA" id="ARBA00047481"/>
    </source>
</evidence>
<feature type="modified residue" description="N6-(pyridoxal phosphate)lysine" evidence="11">
    <location>
        <position position="220"/>
    </location>
</feature>
<comment type="similarity">
    <text evidence="3 11">Belongs to the class-II pyridoxal-phosphate-dependent aminotransferase family. Histidinol-phosphate aminotransferase subfamily.</text>
</comment>
<dbReference type="PROSITE" id="PS00599">
    <property type="entry name" value="AA_TRANSFER_CLASS_2"/>
    <property type="match status" value="1"/>
</dbReference>
<dbReference type="RefSeq" id="WP_146990172.1">
    <property type="nucleotide sequence ID" value="NZ_VITY01000011.1"/>
</dbReference>
<evidence type="ECO:0000256" key="3">
    <source>
        <dbReference type="ARBA" id="ARBA00007970"/>
    </source>
</evidence>
<accession>A0A560LIJ7</accession>
<keyword evidence="7 11" id="KW-0808">Transferase</keyword>
<dbReference type="PANTHER" id="PTHR42885:SF2">
    <property type="entry name" value="HISTIDINOL-PHOSPHATE AMINOTRANSFERASE"/>
    <property type="match status" value="1"/>
</dbReference>
<dbReference type="InterPro" id="IPR004839">
    <property type="entry name" value="Aminotransferase_I/II_large"/>
</dbReference>
<dbReference type="Gene3D" id="3.90.1150.10">
    <property type="entry name" value="Aspartate Aminotransferase, domain 1"/>
    <property type="match status" value="1"/>
</dbReference>
<proteinExistence type="inferred from homology"/>
<keyword evidence="6 11" id="KW-0028">Amino-acid biosynthesis</keyword>
<reference evidence="13 14" key="1">
    <citation type="submission" date="2019-06" db="EMBL/GenBank/DDBJ databases">
        <title>Genomic Encyclopedia of Type Strains, Phase IV (KMG-V): Genome sequencing to study the core and pangenomes of soil and plant-associated prokaryotes.</title>
        <authorList>
            <person name="Whitman W."/>
        </authorList>
    </citation>
    <scope>NUCLEOTIDE SEQUENCE [LARGE SCALE GENOMIC DNA]</scope>
    <source>
        <strain evidence="13 14">BR 10355</strain>
    </source>
</reference>
<evidence type="ECO:0000256" key="1">
    <source>
        <dbReference type="ARBA" id="ARBA00001933"/>
    </source>
</evidence>
<comment type="caution">
    <text evidence="13">The sequence shown here is derived from an EMBL/GenBank/DDBJ whole genome shotgun (WGS) entry which is preliminary data.</text>
</comment>
<dbReference type="InterPro" id="IPR001917">
    <property type="entry name" value="Aminotrans_II_pyridoxalP_BS"/>
</dbReference>
<dbReference type="PANTHER" id="PTHR42885">
    <property type="entry name" value="HISTIDINOL-PHOSPHATE AMINOTRANSFERASE-RELATED"/>
    <property type="match status" value="1"/>
</dbReference>
<dbReference type="InterPro" id="IPR015424">
    <property type="entry name" value="PyrdxlP-dep_Trfase"/>
</dbReference>
<organism evidence="13 14">
    <name type="scientific">Bradyrhizobium macuxiense</name>
    <dbReference type="NCBI Taxonomy" id="1755647"/>
    <lineage>
        <taxon>Bacteria</taxon>
        <taxon>Pseudomonadati</taxon>
        <taxon>Pseudomonadota</taxon>
        <taxon>Alphaproteobacteria</taxon>
        <taxon>Hyphomicrobiales</taxon>
        <taxon>Nitrobacteraceae</taxon>
        <taxon>Bradyrhizobium</taxon>
    </lineage>
</organism>
<dbReference type="OrthoDB" id="9809616at2"/>
<evidence type="ECO:0000256" key="11">
    <source>
        <dbReference type="HAMAP-Rule" id="MF_01023"/>
    </source>
</evidence>
<comment type="catalytic activity">
    <reaction evidence="10 11">
        <text>L-histidinol phosphate + 2-oxoglutarate = 3-(imidazol-4-yl)-2-oxopropyl phosphate + L-glutamate</text>
        <dbReference type="Rhea" id="RHEA:23744"/>
        <dbReference type="ChEBI" id="CHEBI:16810"/>
        <dbReference type="ChEBI" id="CHEBI:29985"/>
        <dbReference type="ChEBI" id="CHEBI:57766"/>
        <dbReference type="ChEBI" id="CHEBI:57980"/>
        <dbReference type="EC" id="2.6.1.9"/>
    </reaction>
</comment>
<dbReference type="Gene3D" id="3.40.640.10">
    <property type="entry name" value="Type I PLP-dependent aspartate aminotransferase-like (Major domain)"/>
    <property type="match status" value="1"/>
</dbReference>
<evidence type="ECO:0000313" key="13">
    <source>
        <dbReference type="EMBL" id="TWB93090.1"/>
    </source>
</evidence>
<name>A0A560LIJ7_9BRAD</name>
<dbReference type="HAMAP" id="MF_01023">
    <property type="entry name" value="HisC_aminotrans_2"/>
    <property type="match status" value="1"/>
</dbReference>
<dbReference type="InterPro" id="IPR015422">
    <property type="entry name" value="PyrdxlP-dep_Trfase_small"/>
</dbReference>
<evidence type="ECO:0000256" key="8">
    <source>
        <dbReference type="ARBA" id="ARBA00022898"/>
    </source>
</evidence>
<dbReference type="GO" id="GO:0004400">
    <property type="term" value="F:histidinol-phosphate transaminase activity"/>
    <property type="evidence" value="ECO:0007669"/>
    <property type="project" value="UniProtKB-UniRule"/>
</dbReference>
<comment type="subunit">
    <text evidence="4 11">Homodimer.</text>
</comment>
<gene>
    <name evidence="11" type="primary">hisC</name>
    <name evidence="13" type="ORF">FBZ93_111129</name>
</gene>
<keyword evidence="5 11" id="KW-0032">Aminotransferase</keyword>
<dbReference type="EMBL" id="VITY01000011">
    <property type="protein sequence ID" value="TWB93090.1"/>
    <property type="molecule type" value="Genomic_DNA"/>
</dbReference>
<sequence>MSDEKLQNVLSSLSPVARQLDVPPSGRPAPDSSYVKLDTNENPFPLPPIVMQGACAALERQYLYPENDNISLREAAARAYGIATDHVIAGNGSSELLGLLYRAFLTPGDRVAMLSPGFSFNRKLAMLHAAQLLEIESAEHHSLPIEELLSGSAADAKFVLLANPNNPTGAFVPLADIERLLARSDRLIVLDEAYVDFAPDNGLRLLSRYANLLILRTLSKSYAAAGIRVGFGLGHPALIGRLRNIQNVFSMNVIGQAVGISILSHRAAYKDNHRHIRDERQRVAAELSQLGFCVTPSHANFVLAHAPVGQDGRWWQAALAKEKILVASFPDKSLESCIRISIGTKDQMDAFLAATKAISARTRRAVASCAPYPADRQDTDMRAG</sequence>
<evidence type="ECO:0000256" key="5">
    <source>
        <dbReference type="ARBA" id="ARBA00022576"/>
    </source>
</evidence>
<dbReference type="UniPathway" id="UPA00031">
    <property type="reaction ID" value="UER00012"/>
</dbReference>
<dbReference type="GO" id="GO:0000105">
    <property type="term" value="P:L-histidine biosynthetic process"/>
    <property type="evidence" value="ECO:0007669"/>
    <property type="project" value="UniProtKB-UniRule"/>
</dbReference>
<dbReference type="AlphaFoldDB" id="A0A560LIJ7"/>
<dbReference type="Proteomes" id="UP000321304">
    <property type="component" value="Unassembled WGS sequence"/>
</dbReference>
<protein>
    <recommendedName>
        <fullName evidence="11">Histidinol-phosphate aminotransferase</fullName>
        <ecNumber evidence="11">2.6.1.9</ecNumber>
    </recommendedName>
    <alternativeName>
        <fullName evidence="11">Imidazole acetol-phosphate transaminase</fullName>
    </alternativeName>
</protein>
<comment type="pathway">
    <text evidence="2 11">Amino-acid biosynthesis; L-histidine biosynthesis; L-histidine from 5-phospho-alpha-D-ribose 1-diphosphate: step 7/9.</text>
</comment>
<evidence type="ECO:0000259" key="12">
    <source>
        <dbReference type="Pfam" id="PF00155"/>
    </source>
</evidence>
<feature type="domain" description="Aminotransferase class I/classII large" evidence="12">
    <location>
        <begin position="34"/>
        <end position="353"/>
    </location>
</feature>
<dbReference type="STRING" id="1755647.AS156_06830"/>
<dbReference type="InterPro" id="IPR005861">
    <property type="entry name" value="HisP_aminotrans"/>
</dbReference>
<dbReference type="CDD" id="cd00609">
    <property type="entry name" value="AAT_like"/>
    <property type="match status" value="1"/>
</dbReference>
<keyword evidence="14" id="KW-1185">Reference proteome</keyword>
<keyword evidence="8 11" id="KW-0663">Pyridoxal phosphate</keyword>
<evidence type="ECO:0000313" key="14">
    <source>
        <dbReference type="Proteomes" id="UP000321304"/>
    </source>
</evidence>